<evidence type="ECO:0000256" key="4">
    <source>
        <dbReference type="ARBA" id="ARBA00022679"/>
    </source>
</evidence>
<dbReference type="PANTHER" id="PTHR43527:SF2">
    <property type="entry name" value="4-DIPHOSPHOCYTIDYL-2-C-METHYL-D-ERYTHRITOL KINASE, CHLOROPLASTIC"/>
    <property type="match status" value="1"/>
</dbReference>
<dbReference type="NCBIfam" id="TIGR00154">
    <property type="entry name" value="ispE"/>
    <property type="match status" value="1"/>
</dbReference>
<dbReference type="FunFam" id="3.30.230.10:FF:000022">
    <property type="entry name" value="4-diphosphocytidyl-2-C-methyl-D-erythritol kinase"/>
    <property type="match status" value="1"/>
</dbReference>
<evidence type="ECO:0000256" key="5">
    <source>
        <dbReference type="ARBA" id="ARBA00022741"/>
    </source>
</evidence>
<evidence type="ECO:0000256" key="1">
    <source>
        <dbReference type="ARBA" id="ARBA00009684"/>
    </source>
</evidence>
<dbReference type="Gene3D" id="3.30.70.890">
    <property type="entry name" value="GHMP kinase, C-terminal domain"/>
    <property type="match status" value="1"/>
</dbReference>
<keyword evidence="6 10" id="KW-0418">Kinase</keyword>
<dbReference type="InterPro" id="IPR013750">
    <property type="entry name" value="GHMP_kinase_C_dom"/>
</dbReference>
<feature type="active site" evidence="10">
    <location>
        <position position="138"/>
    </location>
</feature>
<keyword evidence="4 10" id="KW-0808">Transferase</keyword>
<dbReference type="AlphaFoldDB" id="A0A2S2E1I5"/>
<reference evidence="13 14" key="1">
    <citation type="submission" date="2018-05" db="EMBL/GenBank/DDBJ databases">
        <title>Salinimonas sp. HMF8227 Genome sequencing and assembly.</title>
        <authorList>
            <person name="Kang H."/>
            <person name="Kang J."/>
            <person name="Cha I."/>
            <person name="Kim H."/>
            <person name="Joh K."/>
        </authorList>
    </citation>
    <scope>NUCLEOTIDE SEQUENCE [LARGE SCALE GENOMIC DNA]</scope>
    <source>
        <strain evidence="13 14">HMF8227</strain>
    </source>
</reference>
<evidence type="ECO:0000256" key="10">
    <source>
        <dbReference type="HAMAP-Rule" id="MF_00061"/>
    </source>
</evidence>
<evidence type="ECO:0000256" key="3">
    <source>
        <dbReference type="ARBA" id="ARBA00017473"/>
    </source>
</evidence>
<keyword evidence="8 10" id="KW-0414">Isoprene biosynthesis</keyword>
<name>A0A2S2E1I5_9ALTE</name>
<dbReference type="SUPFAM" id="SSF55060">
    <property type="entry name" value="GHMP Kinase, C-terminal domain"/>
    <property type="match status" value="1"/>
</dbReference>
<dbReference type="InterPro" id="IPR036554">
    <property type="entry name" value="GHMP_kinase_C_sf"/>
</dbReference>
<sequence>MPSKLTRWPAPAKLNLFLHILGRRSDGYHQLQSLFQMLDYGDSLQFSADNSGQISLETSIAGVPNEDNLIVRAAKLLQQYAQTSQGARIWLHKTLPMGGGIGGGSSNAATTLVALNYYWQLNLTTDQLAELGLQLGADVPVFVHGQTAFADGVGEQLKALPQPERYYLVVTPDVHISTAEVFGHPQLPRNTQPIAPEHYHFEDTHNDCQELVCQRHPLVAKALQALLEYAPSRMTGTGASVFAVFPRRDQAEQALQSLPASTRGFIAKGVNCSPLIRLLQQLTDSRVQSDSRTQ</sequence>
<keyword evidence="7 10" id="KW-0067">ATP-binding</keyword>
<dbReference type="Proteomes" id="UP000245728">
    <property type="component" value="Chromosome"/>
</dbReference>
<keyword evidence="5 10" id="KW-0547">Nucleotide-binding</keyword>
<evidence type="ECO:0000256" key="8">
    <source>
        <dbReference type="ARBA" id="ARBA00023229"/>
    </source>
</evidence>
<protein>
    <recommendedName>
        <fullName evidence="3 10">4-diphosphocytidyl-2-C-methyl-D-erythritol kinase</fullName>
        <shortName evidence="10">CMK</shortName>
        <ecNumber evidence="2 10">2.7.1.148</ecNumber>
    </recommendedName>
    <alternativeName>
        <fullName evidence="9 10">4-(cytidine-5'-diphospho)-2-C-methyl-D-erythritol kinase</fullName>
    </alternativeName>
</protein>
<dbReference type="KEGG" id="salh:HMF8227_01009"/>
<dbReference type="HAMAP" id="MF_00061">
    <property type="entry name" value="IspE"/>
    <property type="match status" value="1"/>
</dbReference>
<evidence type="ECO:0000256" key="7">
    <source>
        <dbReference type="ARBA" id="ARBA00022840"/>
    </source>
</evidence>
<dbReference type="EMBL" id="CP029347">
    <property type="protein sequence ID" value="AWL11498.1"/>
    <property type="molecule type" value="Genomic_DNA"/>
</dbReference>
<comment type="similarity">
    <text evidence="1 10">Belongs to the GHMP kinase family. IspE subfamily.</text>
</comment>
<dbReference type="GO" id="GO:0019288">
    <property type="term" value="P:isopentenyl diphosphate biosynthetic process, methylerythritol 4-phosphate pathway"/>
    <property type="evidence" value="ECO:0007669"/>
    <property type="project" value="UniProtKB-UniRule"/>
</dbReference>
<dbReference type="PIRSF" id="PIRSF010376">
    <property type="entry name" value="IspE"/>
    <property type="match status" value="1"/>
</dbReference>
<dbReference type="GO" id="GO:0050515">
    <property type="term" value="F:4-(cytidine 5'-diphospho)-2-C-methyl-D-erythritol kinase activity"/>
    <property type="evidence" value="ECO:0007669"/>
    <property type="project" value="UniProtKB-UniRule"/>
</dbReference>
<evidence type="ECO:0000259" key="12">
    <source>
        <dbReference type="Pfam" id="PF08544"/>
    </source>
</evidence>
<accession>A0A2S2E1I5</accession>
<proteinExistence type="inferred from homology"/>
<feature type="active site" evidence="10">
    <location>
        <position position="13"/>
    </location>
</feature>
<comment type="function">
    <text evidence="10">Catalyzes the phosphorylation of the position 2 hydroxy group of 4-diphosphocytidyl-2C-methyl-D-erythritol.</text>
</comment>
<dbReference type="SUPFAM" id="SSF54211">
    <property type="entry name" value="Ribosomal protein S5 domain 2-like"/>
    <property type="match status" value="1"/>
</dbReference>
<feature type="domain" description="GHMP kinase C-terminal" evidence="12">
    <location>
        <begin position="216"/>
        <end position="260"/>
    </location>
</feature>
<dbReference type="InterPro" id="IPR004424">
    <property type="entry name" value="IspE"/>
</dbReference>
<evidence type="ECO:0000313" key="13">
    <source>
        <dbReference type="EMBL" id="AWL11498.1"/>
    </source>
</evidence>
<gene>
    <name evidence="10 13" type="primary">ispE</name>
    <name evidence="13" type="ORF">HMF8227_01009</name>
</gene>
<feature type="binding site" evidence="10">
    <location>
        <begin position="96"/>
        <end position="106"/>
    </location>
    <ligand>
        <name>ATP</name>
        <dbReference type="ChEBI" id="CHEBI:30616"/>
    </ligand>
</feature>
<dbReference type="InterPro" id="IPR014721">
    <property type="entry name" value="Ribsml_uS5_D2-typ_fold_subgr"/>
</dbReference>
<dbReference type="GO" id="GO:0016114">
    <property type="term" value="P:terpenoid biosynthetic process"/>
    <property type="evidence" value="ECO:0007669"/>
    <property type="project" value="UniProtKB-UniRule"/>
</dbReference>
<dbReference type="GO" id="GO:0005524">
    <property type="term" value="F:ATP binding"/>
    <property type="evidence" value="ECO:0007669"/>
    <property type="project" value="UniProtKB-UniRule"/>
</dbReference>
<dbReference type="UniPathway" id="UPA00056">
    <property type="reaction ID" value="UER00094"/>
</dbReference>
<dbReference type="EC" id="2.7.1.148" evidence="2 10"/>
<dbReference type="Pfam" id="PF00288">
    <property type="entry name" value="GHMP_kinases_N"/>
    <property type="match status" value="1"/>
</dbReference>
<evidence type="ECO:0000256" key="2">
    <source>
        <dbReference type="ARBA" id="ARBA00012052"/>
    </source>
</evidence>
<evidence type="ECO:0000313" key="14">
    <source>
        <dbReference type="Proteomes" id="UP000245728"/>
    </source>
</evidence>
<dbReference type="Gene3D" id="3.30.230.10">
    <property type="match status" value="1"/>
</dbReference>
<dbReference type="InterPro" id="IPR020568">
    <property type="entry name" value="Ribosomal_Su5_D2-typ_SF"/>
</dbReference>
<dbReference type="PANTHER" id="PTHR43527">
    <property type="entry name" value="4-DIPHOSPHOCYTIDYL-2-C-METHYL-D-ERYTHRITOL KINASE, CHLOROPLASTIC"/>
    <property type="match status" value="1"/>
</dbReference>
<evidence type="ECO:0000259" key="11">
    <source>
        <dbReference type="Pfam" id="PF00288"/>
    </source>
</evidence>
<dbReference type="Pfam" id="PF08544">
    <property type="entry name" value="GHMP_kinases_C"/>
    <property type="match status" value="1"/>
</dbReference>
<keyword evidence="14" id="KW-1185">Reference proteome</keyword>
<evidence type="ECO:0000256" key="9">
    <source>
        <dbReference type="ARBA" id="ARBA00032554"/>
    </source>
</evidence>
<comment type="pathway">
    <text evidence="10">Isoprenoid biosynthesis; isopentenyl diphosphate biosynthesis via DXP pathway; isopentenyl diphosphate from 1-deoxy-D-xylulose 5-phosphate: step 3/6.</text>
</comment>
<comment type="catalytic activity">
    <reaction evidence="10">
        <text>4-CDP-2-C-methyl-D-erythritol + ATP = 4-CDP-2-C-methyl-D-erythritol 2-phosphate + ADP + H(+)</text>
        <dbReference type="Rhea" id="RHEA:18437"/>
        <dbReference type="ChEBI" id="CHEBI:15378"/>
        <dbReference type="ChEBI" id="CHEBI:30616"/>
        <dbReference type="ChEBI" id="CHEBI:57823"/>
        <dbReference type="ChEBI" id="CHEBI:57919"/>
        <dbReference type="ChEBI" id="CHEBI:456216"/>
        <dbReference type="EC" id="2.7.1.148"/>
    </reaction>
</comment>
<evidence type="ECO:0000256" key="6">
    <source>
        <dbReference type="ARBA" id="ARBA00022777"/>
    </source>
</evidence>
<dbReference type="RefSeq" id="WP_420820552.1">
    <property type="nucleotide sequence ID" value="NZ_CP029347.1"/>
</dbReference>
<feature type="domain" description="GHMP kinase N-terminal" evidence="11">
    <location>
        <begin position="68"/>
        <end position="146"/>
    </location>
</feature>
<organism evidence="13 14">
    <name type="scientific">Saliniradius amylolyticus</name>
    <dbReference type="NCBI Taxonomy" id="2183582"/>
    <lineage>
        <taxon>Bacteria</taxon>
        <taxon>Pseudomonadati</taxon>
        <taxon>Pseudomonadota</taxon>
        <taxon>Gammaproteobacteria</taxon>
        <taxon>Alteromonadales</taxon>
        <taxon>Alteromonadaceae</taxon>
        <taxon>Saliniradius</taxon>
    </lineage>
</organism>
<dbReference type="InterPro" id="IPR006204">
    <property type="entry name" value="GHMP_kinase_N_dom"/>
</dbReference>